<dbReference type="InterPro" id="IPR044822">
    <property type="entry name" value="Myb_DNA-bind_4"/>
</dbReference>
<dbReference type="RefSeq" id="XP_022304392.1">
    <property type="nucleotide sequence ID" value="XM_022448684.1"/>
</dbReference>
<name>A0A8B8BM34_CRAVI</name>
<dbReference type="Gene3D" id="1.10.10.60">
    <property type="entry name" value="Homeodomain-like"/>
    <property type="match status" value="1"/>
</dbReference>
<evidence type="ECO:0000313" key="10">
    <source>
        <dbReference type="RefSeq" id="XP_022304392.1"/>
    </source>
</evidence>
<organism evidence="9 10">
    <name type="scientific">Crassostrea virginica</name>
    <name type="common">Eastern oyster</name>
    <dbReference type="NCBI Taxonomy" id="6565"/>
    <lineage>
        <taxon>Eukaryota</taxon>
        <taxon>Metazoa</taxon>
        <taxon>Spiralia</taxon>
        <taxon>Lophotrochozoa</taxon>
        <taxon>Mollusca</taxon>
        <taxon>Bivalvia</taxon>
        <taxon>Autobranchia</taxon>
        <taxon>Pteriomorphia</taxon>
        <taxon>Ostreida</taxon>
        <taxon>Ostreoidea</taxon>
        <taxon>Ostreidae</taxon>
        <taxon>Crassostrea</taxon>
    </lineage>
</organism>
<evidence type="ECO:0000313" key="9">
    <source>
        <dbReference type="Proteomes" id="UP000694844"/>
    </source>
</evidence>
<accession>A0A8B8BM34</accession>
<feature type="compositionally biased region" description="Polar residues" evidence="7">
    <location>
        <begin position="104"/>
        <end position="114"/>
    </location>
</feature>
<dbReference type="PANTHER" id="PTHR21654:SF84">
    <property type="entry name" value="SI:DKEY-66I24.7"/>
    <property type="match status" value="1"/>
</dbReference>
<gene>
    <name evidence="10" type="primary">LOC111111608</name>
</gene>
<keyword evidence="9" id="KW-1185">Reference proteome</keyword>
<feature type="coiled-coil region" evidence="6">
    <location>
        <begin position="271"/>
        <end position="298"/>
    </location>
</feature>
<keyword evidence="2" id="KW-0805">Transcription regulation</keyword>
<keyword evidence="5" id="KW-0539">Nucleus</keyword>
<reference evidence="10" key="1">
    <citation type="submission" date="2025-08" db="UniProtKB">
        <authorList>
            <consortium name="RefSeq"/>
        </authorList>
    </citation>
    <scope>IDENTIFICATION</scope>
    <source>
        <tissue evidence="10">Whole sample</tissue>
    </source>
</reference>
<dbReference type="GO" id="GO:0010468">
    <property type="term" value="P:regulation of gene expression"/>
    <property type="evidence" value="ECO:0007669"/>
    <property type="project" value="UniProtKB-ARBA"/>
</dbReference>
<evidence type="ECO:0000256" key="7">
    <source>
        <dbReference type="SAM" id="MobiDB-lite"/>
    </source>
</evidence>
<keyword evidence="6" id="KW-0175">Coiled coil</keyword>
<dbReference type="OrthoDB" id="6190810at2759"/>
<keyword evidence="4" id="KW-0804">Transcription</keyword>
<evidence type="ECO:0000256" key="3">
    <source>
        <dbReference type="ARBA" id="ARBA00023125"/>
    </source>
</evidence>
<feature type="region of interest" description="Disordered" evidence="7">
    <location>
        <begin position="95"/>
        <end position="114"/>
    </location>
</feature>
<dbReference type="GO" id="GO:0005634">
    <property type="term" value="C:nucleus"/>
    <property type="evidence" value="ECO:0007669"/>
    <property type="project" value="UniProtKB-SubCell"/>
</dbReference>
<evidence type="ECO:0000259" key="8">
    <source>
        <dbReference type="Pfam" id="PF13837"/>
    </source>
</evidence>
<sequence length="312" mass="35643">MVNIPGILRHCECTLRHISPVIRKDMASLDLLHCPGCNSLFLTENHFQQHRCFSNSPVQPLVFKDNMTTLYRESVPSQGKGAACQLNADKETNYLDEGNETDTESYSYDPQPSMSEIKQNWTSDLTKALIIFRGELDAEFASKKKTHKSLWKQISEKLKMELDFSGDWLQCQSKFNKLTAKYKAVEDANKKSGERRRTMEFHSEMMVVMGDDPKITPLKTVSVGVGKGVSVMCSAKGVCKPIEESEKSQSTSKSAEVACEKVKKVCKRKRQDELVDLLLEARDERRKFQEEQMKVNERKIALMERLVSLFEK</sequence>
<comment type="subcellular location">
    <subcellularLocation>
        <location evidence="1">Nucleus</location>
    </subcellularLocation>
</comment>
<evidence type="ECO:0000256" key="5">
    <source>
        <dbReference type="ARBA" id="ARBA00023242"/>
    </source>
</evidence>
<dbReference type="GeneID" id="111111608"/>
<protein>
    <submittedName>
        <fullName evidence="10">Uncharacterized protein LOC111111608</fullName>
    </submittedName>
</protein>
<evidence type="ECO:0000256" key="1">
    <source>
        <dbReference type="ARBA" id="ARBA00004123"/>
    </source>
</evidence>
<keyword evidence="3" id="KW-0238">DNA-binding</keyword>
<feature type="domain" description="Myb/SANT-like DNA-binding" evidence="8">
    <location>
        <begin position="119"/>
        <end position="205"/>
    </location>
</feature>
<dbReference type="GO" id="GO:0003677">
    <property type="term" value="F:DNA binding"/>
    <property type="evidence" value="ECO:0007669"/>
    <property type="project" value="UniProtKB-KW"/>
</dbReference>
<evidence type="ECO:0000256" key="6">
    <source>
        <dbReference type="SAM" id="Coils"/>
    </source>
</evidence>
<dbReference type="Proteomes" id="UP000694844">
    <property type="component" value="Chromosome 9"/>
</dbReference>
<evidence type="ECO:0000256" key="2">
    <source>
        <dbReference type="ARBA" id="ARBA00023015"/>
    </source>
</evidence>
<evidence type="ECO:0000256" key="4">
    <source>
        <dbReference type="ARBA" id="ARBA00023163"/>
    </source>
</evidence>
<dbReference type="PANTHER" id="PTHR21654">
    <property type="entry name" value="FI21293P1"/>
    <property type="match status" value="1"/>
</dbReference>
<proteinExistence type="predicted"/>
<dbReference type="KEGG" id="cvn:111111608"/>
<dbReference type="AlphaFoldDB" id="A0A8B8BM34"/>
<dbReference type="Pfam" id="PF13837">
    <property type="entry name" value="Myb_DNA-bind_4"/>
    <property type="match status" value="1"/>
</dbReference>